<comment type="caution">
    <text evidence="1">The sequence shown here is derived from an EMBL/GenBank/DDBJ whole genome shotgun (WGS) entry which is preliminary data.</text>
</comment>
<dbReference type="EMBL" id="SMMX01000024">
    <property type="protein sequence ID" value="TDA20330.1"/>
    <property type="molecule type" value="Genomic_DNA"/>
</dbReference>
<accession>A0A4V2WS59</accession>
<dbReference type="Proteomes" id="UP000295710">
    <property type="component" value="Unassembled WGS sequence"/>
</dbReference>
<reference evidence="1 2" key="1">
    <citation type="journal article" date="2016" name="Nat. Microbiol.">
        <title>The Mouse Intestinal Bacterial Collection (miBC) provides host-specific insight into cultured diversity and functional potential of the gut microbiota.</title>
        <authorList>
            <person name="Lagkouvardos I."/>
            <person name="Pukall R."/>
            <person name="Abt B."/>
            <person name="Foesel B.U."/>
            <person name="Meier-Kolthoff J.P."/>
            <person name="Kumar N."/>
            <person name="Bresciani A."/>
            <person name="Martinez I."/>
            <person name="Just S."/>
            <person name="Ziegler C."/>
            <person name="Brugiroux S."/>
            <person name="Garzetti D."/>
            <person name="Wenning M."/>
            <person name="Bui T.P."/>
            <person name="Wang J."/>
            <person name="Hugenholtz F."/>
            <person name="Plugge C.M."/>
            <person name="Peterson D.A."/>
            <person name="Hornef M.W."/>
            <person name="Baines J.F."/>
            <person name="Smidt H."/>
            <person name="Walter J."/>
            <person name="Kristiansen K."/>
            <person name="Nielsen H.B."/>
            <person name="Haller D."/>
            <person name="Overmann J."/>
            <person name="Stecher B."/>
            <person name="Clavel T."/>
        </authorList>
    </citation>
    <scope>NUCLEOTIDE SEQUENCE [LARGE SCALE GENOMIC DNA]</scope>
    <source>
        <strain evidence="1 2">DSM 28560</strain>
    </source>
</reference>
<proteinExistence type="predicted"/>
<keyword evidence="2" id="KW-1185">Reference proteome</keyword>
<sequence>MVEKNKSTEELLELLKKKRSFDEYLKETPEFITGGLPACLEQMLVQKGRKKADVIHGSQLDRNYAYQIFSGTRKPTRDKLLALGFGMGLSIEEMQKVLKTSEYPVLYVKNKRDSIILFGLDKQISIGEMNELLYEMGEDIIE</sequence>
<evidence type="ECO:0008006" key="3">
    <source>
        <dbReference type="Google" id="ProtNLM"/>
    </source>
</evidence>
<dbReference type="RefSeq" id="WP_132280928.1">
    <property type="nucleotide sequence ID" value="NZ_JAOBST010000029.1"/>
</dbReference>
<evidence type="ECO:0000313" key="1">
    <source>
        <dbReference type="EMBL" id="TDA20330.1"/>
    </source>
</evidence>
<protein>
    <recommendedName>
        <fullName evidence="3">XRE family transcriptional regulator</fullName>
    </recommendedName>
</protein>
<gene>
    <name evidence="1" type="ORF">E1963_17710</name>
</gene>
<evidence type="ECO:0000313" key="2">
    <source>
        <dbReference type="Proteomes" id="UP000295710"/>
    </source>
</evidence>
<organism evidence="1 2">
    <name type="scientific">Extibacter muris</name>
    <dbReference type="NCBI Taxonomy" id="1796622"/>
    <lineage>
        <taxon>Bacteria</taxon>
        <taxon>Bacillati</taxon>
        <taxon>Bacillota</taxon>
        <taxon>Clostridia</taxon>
        <taxon>Lachnospirales</taxon>
        <taxon>Lachnospiraceae</taxon>
        <taxon>Extibacter</taxon>
    </lineage>
</organism>
<dbReference type="AlphaFoldDB" id="A0A4V2WS59"/>
<name>A0A4V2WS59_9FIRM</name>